<dbReference type="AlphaFoldDB" id="A0A1B6MN80"/>
<organism evidence="1">
    <name type="scientific">Graphocephala atropunctata</name>
    <dbReference type="NCBI Taxonomy" id="36148"/>
    <lineage>
        <taxon>Eukaryota</taxon>
        <taxon>Metazoa</taxon>
        <taxon>Ecdysozoa</taxon>
        <taxon>Arthropoda</taxon>
        <taxon>Hexapoda</taxon>
        <taxon>Insecta</taxon>
        <taxon>Pterygota</taxon>
        <taxon>Neoptera</taxon>
        <taxon>Paraneoptera</taxon>
        <taxon>Hemiptera</taxon>
        <taxon>Auchenorrhyncha</taxon>
        <taxon>Membracoidea</taxon>
        <taxon>Cicadellidae</taxon>
        <taxon>Cicadellinae</taxon>
        <taxon>Cicadellini</taxon>
        <taxon>Graphocephala</taxon>
    </lineage>
</organism>
<protein>
    <submittedName>
        <fullName evidence="1">Uncharacterized protein</fullName>
    </submittedName>
</protein>
<feature type="non-terminal residue" evidence="1">
    <location>
        <position position="109"/>
    </location>
</feature>
<reference evidence="1" key="1">
    <citation type="submission" date="2015-11" db="EMBL/GenBank/DDBJ databases">
        <title>De novo transcriptome assembly of four potential Pierce s Disease insect vectors from Arizona vineyards.</title>
        <authorList>
            <person name="Tassone E.E."/>
        </authorList>
    </citation>
    <scope>NUCLEOTIDE SEQUENCE</scope>
</reference>
<dbReference type="EMBL" id="GEBQ01002615">
    <property type="protein sequence ID" value="JAT37362.1"/>
    <property type="molecule type" value="Transcribed_RNA"/>
</dbReference>
<evidence type="ECO:0000313" key="1">
    <source>
        <dbReference type="EMBL" id="JAT37362.1"/>
    </source>
</evidence>
<gene>
    <name evidence="1" type="ORF">g.52847</name>
</gene>
<accession>A0A1B6MN80</accession>
<sequence>FGRPTVSDLTAAHLTFQQYENGAGVYGLVTKRKYYQKPTQDDYNAAFSQLITDFKRRGFKHLICSAMGCIRDRITAEHFMRNLFNFQLHTRATIDVIMSEEESHRTLRN</sequence>
<dbReference type="Gene3D" id="3.40.220.10">
    <property type="entry name" value="Leucine Aminopeptidase, subunit E, domain 1"/>
    <property type="match status" value="1"/>
</dbReference>
<proteinExistence type="predicted"/>
<feature type="non-terminal residue" evidence="1">
    <location>
        <position position="1"/>
    </location>
</feature>
<dbReference type="InterPro" id="IPR043472">
    <property type="entry name" value="Macro_dom-like"/>
</dbReference>
<name>A0A1B6MN80_9HEMI</name>